<dbReference type="Ensembl" id="ENSPNAT00000065763.1">
    <property type="protein sequence ID" value="ENSPNAP00000081641.1"/>
    <property type="gene ID" value="ENSPNAG00000037099.1"/>
</dbReference>
<dbReference type="GeneTree" id="ENSGT00940000170226"/>
<dbReference type="Proteomes" id="UP001501920">
    <property type="component" value="Chromosome 4"/>
</dbReference>
<protein>
    <recommendedName>
        <fullName evidence="5">Family with sequence similarity 177 member B</fullName>
    </recommendedName>
</protein>
<reference evidence="3 4" key="1">
    <citation type="submission" date="2020-10" db="EMBL/GenBank/DDBJ databases">
        <title>Pygocentrus nattereri (red-bellied piranha) genome, fPygNat1, primary haplotype.</title>
        <authorList>
            <person name="Myers G."/>
            <person name="Meyer A."/>
            <person name="Karagic N."/>
            <person name="Pippel M."/>
            <person name="Winkler S."/>
            <person name="Tracey A."/>
            <person name="Wood J."/>
            <person name="Formenti G."/>
            <person name="Howe K."/>
            <person name="Fedrigo O."/>
            <person name="Jarvis E.D."/>
        </authorList>
    </citation>
    <scope>NUCLEOTIDE SEQUENCE [LARGE SCALE GENOMIC DNA]</scope>
</reference>
<evidence type="ECO:0000256" key="2">
    <source>
        <dbReference type="SAM" id="Phobius"/>
    </source>
</evidence>
<sequence length="134" mass="15518">MDKTDADNQYSGKEMELGSMRQSQQRKVIHFSSGETLEEDDSEEETAEQPHRDPLNKDNLSWRRYACFHLPTACDFVGGKLAGFLGLTRAKYQYAIDEYQRVQKVRHIRIYWYVLTTTAVTFLSSPFSPFPSVI</sequence>
<keyword evidence="2" id="KW-1133">Transmembrane helix</keyword>
<evidence type="ECO:0000256" key="1">
    <source>
        <dbReference type="SAM" id="MobiDB-lite"/>
    </source>
</evidence>
<evidence type="ECO:0000313" key="3">
    <source>
        <dbReference type="Ensembl" id="ENSPNAP00000081641.1"/>
    </source>
</evidence>
<dbReference type="AlphaFoldDB" id="A0AAR2M481"/>
<organism evidence="3 4">
    <name type="scientific">Pygocentrus nattereri</name>
    <name type="common">Red-bellied piranha</name>
    <dbReference type="NCBI Taxonomy" id="42514"/>
    <lineage>
        <taxon>Eukaryota</taxon>
        <taxon>Metazoa</taxon>
        <taxon>Chordata</taxon>
        <taxon>Craniata</taxon>
        <taxon>Vertebrata</taxon>
        <taxon>Euteleostomi</taxon>
        <taxon>Actinopterygii</taxon>
        <taxon>Neopterygii</taxon>
        <taxon>Teleostei</taxon>
        <taxon>Ostariophysi</taxon>
        <taxon>Characiformes</taxon>
        <taxon>Characoidei</taxon>
        <taxon>Pygocentrus</taxon>
    </lineage>
</organism>
<dbReference type="PANTHER" id="PTHR31206:SF1">
    <property type="entry name" value="LP10445P"/>
    <property type="match status" value="1"/>
</dbReference>
<reference evidence="3" key="2">
    <citation type="submission" date="2025-08" db="UniProtKB">
        <authorList>
            <consortium name="Ensembl"/>
        </authorList>
    </citation>
    <scope>IDENTIFICATION</scope>
</reference>
<feature type="compositionally biased region" description="Acidic residues" evidence="1">
    <location>
        <begin position="36"/>
        <end position="47"/>
    </location>
</feature>
<feature type="region of interest" description="Disordered" evidence="1">
    <location>
        <begin position="1"/>
        <end position="57"/>
    </location>
</feature>
<reference evidence="3" key="3">
    <citation type="submission" date="2025-09" db="UniProtKB">
        <authorList>
            <consortium name="Ensembl"/>
        </authorList>
    </citation>
    <scope>IDENTIFICATION</scope>
</reference>
<accession>A0AAR2M481</accession>
<keyword evidence="2" id="KW-0472">Membrane</keyword>
<feature type="transmembrane region" description="Helical" evidence="2">
    <location>
        <begin position="110"/>
        <end position="128"/>
    </location>
</feature>
<proteinExistence type="predicted"/>
<dbReference type="PANTHER" id="PTHR31206">
    <property type="entry name" value="LP10445P"/>
    <property type="match status" value="1"/>
</dbReference>
<keyword evidence="4" id="KW-1185">Reference proteome</keyword>
<evidence type="ECO:0000313" key="4">
    <source>
        <dbReference type="Proteomes" id="UP001501920"/>
    </source>
</evidence>
<evidence type="ECO:0008006" key="5">
    <source>
        <dbReference type="Google" id="ProtNLM"/>
    </source>
</evidence>
<dbReference type="InterPro" id="IPR028260">
    <property type="entry name" value="FAM177"/>
</dbReference>
<dbReference type="Pfam" id="PF14774">
    <property type="entry name" value="FAM177"/>
    <property type="match status" value="1"/>
</dbReference>
<name>A0AAR2M481_PYGNA</name>
<keyword evidence="2" id="KW-0812">Transmembrane</keyword>